<evidence type="ECO:0000256" key="2">
    <source>
        <dbReference type="ARBA" id="ARBA00022737"/>
    </source>
</evidence>
<feature type="domain" description="MIR" evidence="3">
    <location>
        <begin position="84"/>
        <end position="139"/>
    </location>
</feature>
<evidence type="ECO:0000313" key="4">
    <source>
        <dbReference type="EMBL" id="CAD8896766.1"/>
    </source>
</evidence>
<dbReference type="EMBL" id="HBFR01032919">
    <property type="protein sequence ID" value="CAD8896766.1"/>
    <property type="molecule type" value="Transcribed_RNA"/>
</dbReference>
<name>A0A7S1BU62_9STRA</name>
<sequence>MIFRKTIGATVLTIQCCAQADMPLTFGSAIRVSHAASGGYELETGAINFGSGSGQQAVTFTPRGEGALWLIKGPYGEPTISSGSAPVECGAQIRLEHLSSKKNLHTHNFRSPLTGNQEVSAYGEDGEGDANDNWYVLCDGKYWVKGAHFTLKNVVTKQYLQASKDNNFNQRNGCGNGCPVAGHLEASASKVKGSGTVLKAEVGVFLSK</sequence>
<dbReference type="InterPro" id="IPR016093">
    <property type="entry name" value="MIR_motif"/>
</dbReference>
<dbReference type="Gene3D" id="2.80.10.50">
    <property type="match status" value="1"/>
</dbReference>
<dbReference type="PANTHER" id="PTHR46809:SF2">
    <property type="entry name" value="GH21273P"/>
    <property type="match status" value="1"/>
</dbReference>
<dbReference type="SUPFAM" id="SSF82109">
    <property type="entry name" value="MIR domain"/>
    <property type="match status" value="1"/>
</dbReference>
<dbReference type="CDD" id="cd23279">
    <property type="entry name" value="beta-trefoil_MIR_SDF2-like"/>
    <property type="match status" value="1"/>
</dbReference>
<organism evidence="4">
    <name type="scientific">Corethron hystrix</name>
    <dbReference type="NCBI Taxonomy" id="216773"/>
    <lineage>
        <taxon>Eukaryota</taxon>
        <taxon>Sar</taxon>
        <taxon>Stramenopiles</taxon>
        <taxon>Ochrophyta</taxon>
        <taxon>Bacillariophyta</taxon>
        <taxon>Coscinodiscophyceae</taxon>
        <taxon>Corethrophycidae</taxon>
        <taxon>Corethrales</taxon>
        <taxon>Corethraceae</taxon>
        <taxon>Corethron</taxon>
    </lineage>
</organism>
<dbReference type="SMART" id="SM00472">
    <property type="entry name" value="MIR"/>
    <property type="match status" value="2"/>
</dbReference>
<dbReference type="PANTHER" id="PTHR46809">
    <property type="entry name" value="STROMAL CELL-DERIVED FACTOR 2-LIKE PROTEIN"/>
    <property type="match status" value="1"/>
</dbReference>
<dbReference type="PROSITE" id="PS50919">
    <property type="entry name" value="MIR"/>
    <property type="match status" value="1"/>
</dbReference>
<keyword evidence="1" id="KW-0732">Signal</keyword>
<keyword evidence="2" id="KW-0677">Repeat</keyword>
<reference evidence="4" key="1">
    <citation type="submission" date="2021-01" db="EMBL/GenBank/DDBJ databases">
        <authorList>
            <person name="Corre E."/>
            <person name="Pelletier E."/>
            <person name="Niang G."/>
            <person name="Scheremetjew M."/>
            <person name="Finn R."/>
            <person name="Kale V."/>
            <person name="Holt S."/>
            <person name="Cochrane G."/>
            <person name="Meng A."/>
            <person name="Brown T."/>
            <person name="Cohen L."/>
        </authorList>
    </citation>
    <scope>NUCLEOTIDE SEQUENCE</scope>
    <source>
        <strain evidence="4">308</strain>
    </source>
</reference>
<gene>
    <name evidence="4" type="ORF">CHYS00102_LOCUS23980</name>
</gene>
<evidence type="ECO:0000256" key="1">
    <source>
        <dbReference type="ARBA" id="ARBA00022729"/>
    </source>
</evidence>
<accession>A0A7S1BU62</accession>
<dbReference type="InterPro" id="IPR036300">
    <property type="entry name" value="MIR_dom_sf"/>
</dbReference>
<protein>
    <recommendedName>
        <fullName evidence="3">MIR domain-containing protein</fullName>
    </recommendedName>
</protein>
<proteinExistence type="predicted"/>
<dbReference type="AlphaFoldDB" id="A0A7S1BU62"/>
<evidence type="ECO:0000259" key="3">
    <source>
        <dbReference type="PROSITE" id="PS50919"/>
    </source>
</evidence>